<reference evidence="2 3" key="1">
    <citation type="journal article" date="2016" name="Front. Microbiol.">
        <title>Genome and transcriptome sequences reveal the specific parasitism of the nematophagous Purpureocillium lilacinum 36-1.</title>
        <authorList>
            <person name="Xie J."/>
            <person name="Li S."/>
            <person name="Mo C."/>
            <person name="Xiao X."/>
            <person name="Peng D."/>
            <person name="Wang G."/>
            <person name="Xiao Y."/>
        </authorList>
    </citation>
    <scope>NUCLEOTIDE SEQUENCE [LARGE SCALE GENOMIC DNA]</scope>
    <source>
        <strain evidence="2 3">36-1</strain>
    </source>
</reference>
<dbReference type="EMBL" id="LCWV01000001">
    <property type="protein sequence ID" value="PWI76351.1"/>
    <property type="molecule type" value="Genomic_DNA"/>
</dbReference>
<gene>
    <name evidence="2" type="ORF">PCL_03545</name>
</gene>
<comment type="caution">
    <text evidence="2">The sequence shown here is derived from an EMBL/GenBank/DDBJ whole genome shotgun (WGS) entry which is preliminary data.</text>
</comment>
<accession>A0A2U3EPC8</accession>
<name>A0A2U3EPC8_PURLI</name>
<evidence type="ECO:0000256" key="1">
    <source>
        <dbReference type="SAM" id="MobiDB-lite"/>
    </source>
</evidence>
<dbReference type="Proteomes" id="UP000245956">
    <property type="component" value="Unassembled WGS sequence"/>
</dbReference>
<protein>
    <submittedName>
        <fullName evidence="2">Uncharacterized protein</fullName>
    </submittedName>
</protein>
<proteinExistence type="predicted"/>
<sequence>MIKENVEKETRESFDGEGMKERRTLAQITTASLESGLWALNVGISVRRSGPDDGLPHGYVFKLKEPEQMLDLGFASCTAGLTRGRGEGLTGPWVAASVAGGRGVELRESGRLRLVALDRQARVLSSSLLRRHGKREKGGVRGLLLATCTLTSLGESGTQNVLGTGVQVTESDDGEGCSLWTGPGGVTLGGGVWGFNVWVENEHGSRIYTGTSLPLSLVPFTSLAGCWRRRSGFSPGAGCSVETFFSLSLPAGGTNGCRGSCVPPDGGGLRRGVGTFAVQRGGAEVRAPGRSWRSGDATRGKPRGANVACPVCDECARSVPVRIAGHFSASLPTTRLLTAVRTILFATIQTACMRLELSLSFSFRRDGTGPHLLLQTLTQPEPLDLVKSHDCTSARPSRLLPCSIRGAASDSASALGVGRSLSGLQVPDKGRGVGHDSIEMGQRCGSTQQACVCSGSNKARSMTPLHPAESSFASLACLARCCSHIQPGLAFAHVATVVTWPAKSSPVIVGGVQAQDTPLRGPDGTLLNLHWPRCLACKRYCLRALVLVLLELKLEYTTAQEPRRRMVLAHEVVQQRARLHALKSYLVPWLATPTRHASSPFQGETKMPPREVSAQRHRPPHIISRPLIGCWPPQWRRVGKTESIKLQLAIGTPSIKLMRRWETIPRRLFSYLPRGLLLHCRSIRVLVTARVETSSRKATLAKSTPVGYLPYLFVNSGEVPPRTRAPHSDCHDPLLRRSVSASGKANKVFSSGSPLGRPDSFSSFSWIAGCAITGGSCVITAHDQICAFRNPSLPAFQRQLNRLGHLASVSSLQRSAGKAVTSCS</sequence>
<organism evidence="2 3">
    <name type="scientific">Purpureocillium lilacinum</name>
    <name type="common">Paecilomyces lilacinus</name>
    <dbReference type="NCBI Taxonomy" id="33203"/>
    <lineage>
        <taxon>Eukaryota</taxon>
        <taxon>Fungi</taxon>
        <taxon>Dikarya</taxon>
        <taxon>Ascomycota</taxon>
        <taxon>Pezizomycotina</taxon>
        <taxon>Sordariomycetes</taxon>
        <taxon>Hypocreomycetidae</taxon>
        <taxon>Hypocreales</taxon>
        <taxon>Ophiocordycipitaceae</taxon>
        <taxon>Purpureocillium</taxon>
    </lineage>
</organism>
<feature type="region of interest" description="Disordered" evidence="1">
    <location>
        <begin position="1"/>
        <end position="20"/>
    </location>
</feature>
<feature type="region of interest" description="Disordered" evidence="1">
    <location>
        <begin position="597"/>
        <end position="616"/>
    </location>
</feature>
<evidence type="ECO:0000313" key="3">
    <source>
        <dbReference type="Proteomes" id="UP000245956"/>
    </source>
</evidence>
<dbReference type="AlphaFoldDB" id="A0A2U3EPC8"/>
<evidence type="ECO:0000313" key="2">
    <source>
        <dbReference type="EMBL" id="PWI76351.1"/>
    </source>
</evidence>